<dbReference type="HOGENOM" id="CLU_748334_0_0_1"/>
<evidence type="ECO:0000256" key="1">
    <source>
        <dbReference type="SAM" id="MobiDB-lite"/>
    </source>
</evidence>
<feature type="compositionally biased region" description="Basic and acidic residues" evidence="1">
    <location>
        <begin position="1"/>
        <end position="12"/>
    </location>
</feature>
<evidence type="ECO:0000313" key="4">
    <source>
        <dbReference type="Proteomes" id="UP000019487"/>
    </source>
</evidence>
<evidence type="ECO:0000313" key="3">
    <source>
        <dbReference type="EMBL" id="ESZ94757.1"/>
    </source>
</evidence>
<organism evidence="3 4">
    <name type="scientific">Sclerotinia borealis (strain F-4128)</name>
    <dbReference type="NCBI Taxonomy" id="1432307"/>
    <lineage>
        <taxon>Eukaryota</taxon>
        <taxon>Fungi</taxon>
        <taxon>Dikarya</taxon>
        <taxon>Ascomycota</taxon>
        <taxon>Pezizomycotina</taxon>
        <taxon>Leotiomycetes</taxon>
        <taxon>Helotiales</taxon>
        <taxon>Sclerotiniaceae</taxon>
        <taxon>Sclerotinia</taxon>
    </lineage>
</organism>
<sequence>MDRLSYRGRTNDKSTGIQESANTIPHEDDSNLASTARLHEADAAQPEKELTTTCRKPSLPITSNDPDPDSFMLFSKFPLEIRRHVWRHALKGPHLHVISERVATRSRITEIMQTCKEAHEEGIQLNFSYFTFCDYGAWGSDNHHAPLPKHYMNQDADIMWLVGARMTRGLHNLLPCSLSVYDGRCSLRKVKTLAINHELWFNSHSYDQGLNWEGLKSELRNLLVANFRDMPAIRYVVAKPAEIETSFTCIRNQKPINHGPKSLPPFNLDVLPDWLEPLVTNESDDGSLPIDDSTDNYEDNTSDDDVEDEDDLEYDSHADDGDMVGDADGDPDTNLDDRDFLNDPLTYRATDSLNFLNDVLYGNGDGLRHV</sequence>
<reference evidence="3 4" key="1">
    <citation type="journal article" date="2014" name="Genome Announc.">
        <title>Draft genome sequence of Sclerotinia borealis, a psychrophilic plant pathogenic fungus.</title>
        <authorList>
            <person name="Mardanov A.V."/>
            <person name="Beletsky A.V."/>
            <person name="Kadnikov V.V."/>
            <person name="Ignatov A.N."/>
            <person name="Ravin N.V."/>
        </authorList>
    </citation>
    <scope>NUCLEOTIDE SEQUENCE [LARGE SCALE GENOMIC DNA]</scope>
    <source>
        <strain evidence="4">F-4157</strain>
    </source>
</reference>
<dbReference type="InterPro" id="IPR045518">
    <property type="entry name" value="2EXR"/>
</dbReference>
<dbReference type="PANTHER" id="PTHR35910:SF6">
    <property type="entry name" value="2EXR DOMAIN-CONTAINING PROTEIN"/>
    <property type="match status" value="1"/>
</dbReference>
<keyword evidence="4" id="KW-1185">Reference proteome</keyword>
<feature type="compositionally biased region" description="Acidic residues" evidence="1">
    <location>
        <begin position="321"/>
        <end position="334"/>
    </location>
</feature>
<dbReference type="OrthoDB" id="3518514at2759"/>
<feature type="region of interest" description="Disordered" evidence="1">
    <location>
        <begin position="281"/>
        <end position="338"/>
    </location>
</feature>
<accession>W9CD98</accession>
<protein>
    <recommendedName>
        <fullName evidence="2">2EXR domain-containing protein</fullName>
    </recommendedName>
</protein>
<proteinExistence type="predicted"/>
<name>W9CD98_SCLBF</name>
<feature type="compositionally biased region" description="Acidic residues" evidence="1">
    <location>
        <begin position="292"/>
        <end position="313"/>
    </location>
</feature>
<feature type="region of interest" description="Disordered" evidence="1">
    <location>
        <begin position="42"/>
        <end position="65"/>
    </location>
</feature>
<feature type="compositionally biased region" description="Polar residues" evidence="1">
    <location>
        <begin position="51"/>
        <end position="65"/>
    </location>
</feature>
<dbReference type="AlphaFoldDB" id="W9CD98"/>
<feature type="region of interest" description="Disordered" evidence="1">
    <location>
        <begin position="1"/>
        <end position="30"/>
    </location>
</feature>
<feature type="compositionally biased region" description="Polar residues" evidence="1">
    <location>
        <begin position="13"/>
        <end position="23"/>
    </location>
</feature>
<comment type="caution">
    <text evidence="3">The sequence shown here is derived from an EMBL/GenBank/DDBJ whole genome shotgun (WGS) entry which is preliminary data.</text>
</comment>
<feature type="domain" description="2EXR" evidence="2">
    <location>
        <begin position="71"/>
        <end position="159"/>
    </location>
</feature>
<evidence type="ECO:0000259" key="2">
    <source>
        <dbReference type="Pfam" id="PF20150"/>
    </source>
</evidence>
<dbReference type="Proteomes" id="UP000019487">
    <property type="component" value="Unassembled WGS sequence"/>
</dbReference>
<dbReference type="Pfam" id="PF20150">
    <property type="entry name" value="2EXR"/>
    <property type="match status" value="1"/>
</dbReference>
<dbReference type="PANTHER" id="PTHR35910">
    <property type="entry name" value="2EXR DOMAIN-CONTAINING PROTEIN"/>
    <property type="match status" value="1"/>
</dbReference>
<gene>
    <name evidence="3" type="ORF">SBOR_4869</name>
</gene>
<dbReference type="EMBL" id="AYSA01000227">
    <property type="protein sequence ID" value="ESZ94757.1"/>
    <property type="molecule type" value="Genomic_DNA"/>
</dbReference>